<evidence type="ECO:0000313" key="6">
    <source>
        <dbReference type="EMBL" id="GIX63558.1"/>
    </source>
</evidence>
<feature type="zinc finger region" description="C3H1-type" evidence="4">
    <location>
        <begin position="16"/>
        <end position="43"/>
    </location>
</feature>
<evidence type="ECO:0000256" key="1">
    <source>
        <dbReference type="ARBA" id="ARBA00022723"/>
    </source>
</evidence>
<evidence type="ECO:0000259" key="5">
    <source>
        <dbReference type="PROSITE" id="PS50103"/>
    </source>
</evidence>
<name>A0AAV4LUX6_BABCB</name>
<feature type="zinc finger region" description="C3H1-type" evidence="4">
    <location>
        <begin position="102"/>
        <end position="128"/>
    </location>
</feature>
<organism evidence="6 7">
    <name type="scientific">Babesia caballi</name>
    <dbReference type="NCBI Taxonomy" id="5871"/>
    <lineage>
        <taxon>Eukaryota</taxon>
        <taxon>Sar</taxon>
        <taxon>Alveolata</taxon>
        <taxon>Apicomplexa</taxon>
        <taxon>Aconoidasida</taxon>
        <taxon>Piroplasmida</taxon>
        <taxon>Babesiidae</taxon>
        <taxon>Babesia</taxon>
    </lineage>
</organism>
<protein>
    <submittedName>
        <fullName evidence="6">Zinc finger protein, putative</fullName>
    </submittedName>
</protein>
<feature type="zinc finger region" description="C3H1-type" evidence="4">
    <location>
        <begin position="59"/>
        <end position="94"/>
    </location>
</feature>
<dbReference type="GeneID" id="94195039"/>
<feature type="domain" description="C3H1-type" evidence="5">
    <location>
        <begin position="102"/>
        <end position="128"/>
    </location>
</feature>
<evidence type="ECO:0000313" key="7">
    <source>
        <dbReference type="Proteomes" id="UP001497744"/>
    </source>
</evidence>
<reference evidence="6 7" key="1">
    <citation type="submission" date="2021-06" db="EMBL/GenBank/DDBJ databases">
        <title>Genome sequence of Babesia caballi.</title>
        <authorList>
            <person name="Yamagishi J."/>
            <person name="Kidaka T."/>
            <person name="Ochi A."/>
        </authorList>
    </citation>
    <scope>NUCLEOTIDE SEQUENCE [LARGE SCALE GENOMIC DNA]</scope>
    <source>
        <strain evidence="6">USDA-D6B2</strain>
    </source>
</reference>
<comment type="caution">
    <text evidence="6">The sequence shown here is derived from an EMBL/GenBank/DDBJ whole genome shotgun (WGS) entry which is preliminary data.</text>
</comment>
<dbReference type="GO" id="GO:0008270">
    <property type="term" value="F:zinc ion binding"/>
    <property type="evidence" value="ECO:0007669"/>
    <property type="project" value="UniProtKB-KW"/>
</dbReference>
<dbReference type="RefSeq" id="XP_067715627.1">
    <property type="nucleotide sequence ID" value="XM_067859526.1"/>
</dbReference>
<feature type="domain" description="C3H1-type" evidence="5">
    <location>
        <begin position="59"/>
        <end position="94"/>
    </location>
</feature>
<dbReference type="PANTHER" id="PTHR14493">
    <property type="entry name" value="UNKEMPT FAMILY MEMBER"/>
    <property type="match status" value="1"/>
</dbReference>
<keyword evidence="3 4" id="KW-0862">Zinc</keyword>
<feature type="domain" description="C3H1-type" evidence="5">
    <location>
        <begin position="16"/>
        <end position="43"/>
    </location>
</feature>
<dbReference type="AlphaFoldDB" id="A0AAV4LUX6"/>
<sequence>MMGISKFLDDDALSCFRTKLCHNYMRGHCRFTDAGCLYSHQSICMRRCPVYLSNTSFVRYIPVLCKYIIFGPNFEVIRANCRYGVDCIYAHCLDELLYHPNFYKTILCKDVLEGRCEQIFCPFAHSKAEQRRLKDYKVPFAKNRKIPPIKHFTLVDKVERGRRNTWPQPKDTQKLVETISASTCVTASTDMESPNNDEWNEENAHLIKSLGDLRLE</sequence>
<dbReference type="PANTHER" id="PTHR14493:SF50">
    <property type="entry name" value="RING FINGER PROTEIN UNKEMPT"/>
    <property type="match status" value="1"/>
</dbReference>
<dbReference type="PROSITE" id="PS50103">
    <property type="entry name" value="ZF_C3H1"/>
    <property type="match status" value="3"/>
</dbReference>
<dbReference type="Proteomes" id="UP001497744">
    <property type="component" value="Unassembled WGS sequence"/>
</dbReference>
<dbReference type="EMBL" id="BPLF01000002">
    <property type="protein sequence ID" value="GIX63558.1"/>
    <property type="molecule type" value="Genomic_DNA"/>
</dbReference>
<proteinExistence type="predicted"/>
<dbReference type="InterPro" id="IPR000571">
    <property type="entry name" value="Znf_CCCH"/>
</dbReference>
<keyword evidence="7" id="KW-1185">Reference proteome</keyword>
<accession>A0AAV4LUX6</accession>
<evidence type="ECO:0000256" key="4">
    <source>
        <dbReference type="PROSITE-ProRule" id="PRU00723"/>
    </source>
</evidence>
<dbReference type="InterPro" id="IPR045234">
    <property type="entry name" value="Unkempt-like"/>
</dbReference>
<dbReference type="SMART" id="SM00356">
    <property type="entry name" value="ZnF_C3H1"/>
    <property type="match status" value="3"/>
</dbReference>
<gene>
    <name evidence="6" type="ORF">BcabD6B2_29930</name>
</gene>
<dbReference type="Gene3D" id="3.30.1370.210">
    <property type="match status" value="1"/>
</dbReference>
<keyword evidence="2 4" id="KW-0863">Zinc-finger</keyword>
<evidence type="ECO:0000256" key="3">
    <source>
        <dbReference type="ARBA" id="ARBA00022833"/>
    </source>
</evidence>
<evidence type="ECO:0000256" key="2">
    <source>
        <dbReference type="ARBA" id="ARBA00022771"/>
    </source>
</evidence>
<keyword evidence="1 4" id="KW-0479">Metal-binding</keyword>